<dbReference type="InterPro" id="IPR029058">
    <property type="entry name" value="AB_hydrolase_fold"/>
</dbReference>
<protein>
    <recommendedName>
        <fullName evidence="3">Alpha/beta hydrolase family protein</fullName>
    </recommendedName>
</protein>
<dbReference type="AlphaFoldDB" id="A0A7W3IT27"/>
<keyword evidence="2" id="KW-1185">Reference proteome</keyword>
<name>A0A7W3IT27_9ACTN</name>
<dbReference type="Proteomes" id="UP000523079">
    <property type="component" value="Unassembled WGS sequence"/>
</dbReference>
<evidence type="ECO:0000313" key="1">
    <source>
        <dbReference type="EMBL" id="MBA8794719.1"/>
    </source>
</evidence>
<dbReference type="Gene3D" id="3.40.50.1820">
    <property type="entry name" value="alpha/beta hydrolase"/>
    <property type="match status" value="1"/>
</dbReference>
<reference evidence="1 2" key="1">
    <citation type="submission" date="2020-07" db="EMBL/GenBank/DDBJ databases">
        <title>Sequencing the genomes of 1000 actinobacteria strains.</title>
        <authorList>
            <person name="Klenk H.-P."/>
        </authorList>
    </citation>
    <scope>NUCLEOTIDE SEQUENCE [LARGE SCALE GENOMIC DNA]</scope>
    <source>
        <strain evidence="1 2">DSM 100723</strain>
    </source>
</reference>
<evidence type="ECO:0000313" key="2">
    <source>
        <dbReference type="Proteomes" id="UP000523079"/>
    </source>
</evidence>
<dbReference type="SUPFAM" id="SSF53474">
    <property type="entry name" value="alpha/beta-Hydrolases"/>
    <property type="match status" value="1"/>
</dbReference>
<gene>
    <name evidence="1" type="ORF">FHX74_002338</name>
</gene>
<dbReference type="RefSeq" id="WP_328823778.1">
    <property type="nucleotide sequence ID" value="NZ_JACGWT010000003.1"/>
</dbReference>
<proteinExistence type="predicted"/>
<accession>A0A7W3IT27</accession>
<comment type="caution">
    <text evidence="1">The sequence shown here is derived from an EMBL/GenBank/DDBJ whole genome shotgun (WGS) entry which is preliminary data.</text>
</comment>
<dbReference type="EMBL" id="JACGWT010000003">
    <property type="protein sequence ID" value="MBA8794719.1"/>
    <property type="molecule type" value="Genomic_DNA"/>
</dbReference>
<sequence>MTDPSSGPPPASGRRVLVLPGRAFGPYVPQVFLPAMAAVRRGAELVALEWGDDVPSSEMPTMVAQVEARVRPVLTGLDPGRTLVVAKSLGTCAARLLVEAALPLVLVTPLLRAAEVVEPLRAARAPVLLVGGTGDPLWDGQVARALSPLVCELPGADHGLFVPGPLADSVANLARLTTAVEEFCDTVVWPPRTAQA</sequence>
<organism evidence="1 2">
    <name type="scientific">Microlunatus kandeliicorticis</name>
    <dbReference type="NCBI Taxonomy" id="1759536"/>
    <lineage>
        <taxon>Bacteria</taxon>
        <taxon>Bacillati</taxon>
        <taxon>Actinomycetota</taxon>
        <taxon>Actinomycetes</taxon>
        <taxon>Propionibacteriales</taxon>
        <taxon>Propionibacteriaceae</taxon>
        <taxon>Microlunatus</taxon>
    </lineage>
</organism>
<evidence type="ECO:0008006" key="3">
    <source>
        <dbReference type="Google" id="ProtNLM"/>
    </source>
</evidence>